<organism evidence="1 2">
    <name type="scientific">Stenotrophomonas maltophilia</name>
    <name type="common">Pseudomonas maltophilia</name>
    <name type="synonym">Xanthomonas maltophilia</name>
    <dbReference type="NCBI Taxonomy" id="40324"/>
    <lineage>
        <taxon>Bacteria</taxon>
        <taxon>Pseudomonadati</taxon>
        <taxon>Pseudomonadota</taxon>
        <taxon>Gammaproteobacteria</taxon>
        <taxon>Lysobacterales</taxon>
        <taxon>Lysobacteraceae</taxon>
        <taxon>Stenotrophomonas</taxon>
        <taxon>Stenotrophomonas maltophilia group</taxon>
    </lineage>
</organism>
<dbReference type="Proteomes" id="UP000092125">
    <property type="component" value="Unassembled WGS sequence"/>
</dbReference>
<comment type="caution">
    <text evidence="1">The sequence shown here is derived from an EMBL/GenBank/DDBJ whole genome shotgun (WGS) entry which is preliminary data.</text>
</comment>
<accession>A0AAP7L296</accession>
<gene>
    <name evidence="1" type="ORF">A9K56_00370</name>
</gene>
<evidence type="ECO:0000313" key="1">
    <source>
        <dbReference type="EMBL" id="OBU63206.1"/>
    </source>
</evidence>
<name>A0AAP7L296_STEMA</name>
<reference evidence="1 2" key="1">
    <citation type="submission" date="2016-05" db="EMBL/GenBank/DDBJ databases">
        <title>Draft Genome Sequences of Stenotrophomonas maltophilia Strains Sm32COP, Sm41DVV, Sm46PAILV, SmF3, SmF22, SmSOFb1 and SmCVFa1, Isolated from Different Manures, in France.</title>
        <authorList>
            <person name="Nazaret S."/>
            <person name="Bodilis J."/>
        </authorList>
    </citation>
    <scope>NUCLEOTIDE SEQUENCE [LARGE SCALE GENOMIC DNA]</scope>
    <source>
        <strain evidence="1 2">Sm41DVV</strain>
    </source>
</reference>
<proteinExistence type="predicted"/>
<dbReference type="AlphaFoldDB" id="A0AAP7L296"/>
<protein>
    <submittedName>
        <fullName evidence="1">Uncharacterized protein</fullName>
    </submittedName>
</protein>
<evidence type="ECO:0000313" key="2">
    <source>
        <dbReference type="Proteomes" id="UP000092125"/>
    </source>
</evidence>
<sequence length="245" mass="26984">MGRRAIQVPSALGDHPTPVHAQLPHLIAPRPVFVQRHWGLQAALHPVQVFGLTGHRLAIRQLCLLHPVSTSGGLQLSQPANRIRVRGQHARGMRQRLLQARQEDREAAMGFYAKNENGEVVDLKKGTRSRCETLELGDQQKERLMDSIVEAHSQEKCIERLVADYFKSGATLDDKLVLAHSRAEVGALNAGIRKEKEAMSAVSEGELKAARSLEVLKLAVRHATSTVLPVALTDSGTIFKQGMVR</sequence>
<dbReference type="EMBL" id="LYVI01000001">
    <property type="protein sequence ID" value="OBU63206.1"/>
    <property type="molecule type" value="Genomic_DNA"/>
</dbReference>